<proteinExistence type="predicted"/>
<dbReference type="EMBL" id="JAFIQS020000005">
    <property type="protein sequence ID" value="KAH9481969.1"/>
    <property type="molecule type" value="Genomic_DNA"/>
</dbReference>
<keyword evidence="2" id="KW-1185">Reference proteome</keyword>
<name>A0ACB8H414_PSICU</name>
<gene>
    <name evidence="1" type="ORF">JR316_0006499</name>
</gene>
<dbReference type="Proteomes" id="UP000664032">
    <property type="component" value="Unassembled WGS sequence"/>
</dbReference>
<protein>
    <submittedName>
        <fullName evidence="1">Uncharacterized protein</fullName>
    </submittedName>
</protein>
<evidence type="ECO:0000313" key="1">
    <source>
        <dbReference type="EMBL" id="KAH9481969.1"/>
    </source>
</evidence>
<reference evidence="1" key="1">
    <citation type="submission" date="2021-10" db="EMBL/GenBank/DDBJ databases">
        <title>Psilocybe cubensis genome.</title>
        <authorList>
            <person name="Mckernan K.J."/>
            <person name="Crawford S."/>
            <person name="Trippe A."/>
            <person name="Kane L.T."/>
            <person name="Mclaughlin S."/>
        </authorList>
    </citation>
    <scope>NUCLEOTIDE SEQUENCE</scope>
    <source>
        <strain evidence="1">MGC-MH-2018</strain>
    </source>
</reference>
<sequence length="2670" mass="297992">MLPESHPLRRMVDFLRRYEDFTFLNYDVSSSSMRAAIKYRQSLAALQNNIVETPCVTSATWEQAGSLFAAYRLLDLVALWPAAFGPSLPVTVPLNEIQASTGTKEIFSRFKLVDDLKDWPAMLCSARKRILRADSKSHRNINTPSISDTPSSAFTQGGPSESTLLLCLARNHFKGVVGKIIGNVYCASLHYQILSGMRGMKDNEHILPDIPTDTATLANLYASGHPDAALFLSEVTPSHLKIPLHVALFISPILLFVNKSWYSKKCDREQLLKASKALGNCRPRVLREVEMEIWKIIAAQNCDIQSALYKLVISDCWMECERVIAQDPAFHFFISSTSSAKVTANSNLARHSTEPHAQLQTVSHHGEKTTCEGSDADAEGDDDHEVDTTEMVSMGQRENGDNTVPTSNIQPPEDTSSVAGKDVSMGQQENGDNTVPTSDIQPPEDTSSVAGKDVPTDKQPGLPRSDDIGSGLLQTENTGPSTAGDCEMNVDPEQADVDHQMEDGPHTNGPENLGDGGAGQGAEGSSDEANHMSEVHEGEKQGQDGERPDEENRMSEDGEEERPDDSSSDNETEKQGQGDVPPVQEDRMSVDGEGVGPEQNNDSSDMERNTLEDSQGEKEGENAPPAPLILRIPPVSQINRSKNTTADSSQKGKGKGRQGLSKRPPKRKPTQATDTFDSDDDLCIDVDLYDSNTTLDVVSTPEKVYGTKVWSIYNGRGQLKSFCVVAHSQADVDRVERVLELVESDYVDGVPLHIARPEESCFAVFDRSTTKSMYLMESFSERNVVLMSPSQEESISTCSDEFYSQVRRHMGDMTSTRSIQDMSTMSSNPIERIKRGSLSQVMEAARMKGKRGKILNALDIPLPHAGAHSFDLSTEAAALRATSGSWKYSTPVPFGDMSWGLVATEGAFSDIHIDANGFCSFIQPLHGLKLWIIMYPRRLDVDLSSDRRVFLGDKLDYGETHHQDWIYEAIVLDNQSELFMRPNTLHMAYSISSVVCRGGHFYSSTSFEETLTGIIHCFTAGYRATNTNHSTSRFFLQQTIHWFYKVLVEGDSDPEDFYEMYHVPFYSTQSGYSSLIALCVCMILANALDYETYRNPDQMFSTKTSAQLDAWMRWDTNSLSDEERKACIFARGEALAILEWLCHRTKSIHYMIETDKNKDAQNIMATEKFHEMILCRYARMILAYDAEAKHNNIGGAPCCTDTSLLFVQLQGVCSGELNKVICRSIDQLPRSSVPKMLKLPVITLIDCDACADSSTQLRTPKEILELGTSVRDKLYLDGMKVKLESTNPIVCCSYRQTNTQILAGMKASGFTVTASNRSSSTSRSATPVSRDPSPEIGNFMEVDYIDNFLGASSEMEDDPPPKASKYSYPYVKEDYNGAGRAFGTGLTFMDQLKQDQFEPQRAENLYYPFASKDEWELSLFLLRSDMSVGMLNDFLKLELIKKLNLSYKSAKDLRNRAEILPSGPQWKSQTIIPEIPSKNQLTLFYRDGLECIKALLISPLLQDSMHFSPFKLFDKCNEMMRVYTEWFSGDIAHFMQYNKVPKDQLPKGATLVPPIISTDKTNISNMTGGRVAYPGLISIANIMMNFLHRSKAVNGMMAARLYHQCMDIALELVKQTARVGTTIADALGNNRFCFTPLAALIVDTPESALAACVAGSTSSVTLAQYETFGDSFRHPSRTADHTINTIMAINNVKPPNHLEPYLKESKKHRLNGVHLPFWRDWPLSDPSAFLTPEPLHHWHKMFWDHDAKWCIAAVGGSELDFRFSILQHRTGFRHFKEGISSLKQVTGREHRDVQRYIVALIADTVSTPFILAIRSLMDFRYLAQSQTISEAMCLRIEQALQDFHANKQAILDAGARRGKKNNPIDNFYIPKLEFLQSVVHAIRLNGCAIQWSADTTEHAHIEVVKAPSSSSNNQRYEPQVCRYLDRRDKLRNFDLFTAIREMRIDFRAIHSATITDEEEQEEGDEGEENGEVVMDTTSELLSTIMPMTTFQSAKSNRIVDYFYKASLYERGVLEGPVPYRTFSCSKNVVAHLSRDASSKRLHIDEVASIFKIPDLRPAIADYVSLINKESNPRHTNSRGYHIKGITGRRVSPPGCPLPYSKLEVWHKVRIQSTAYQYPHEILEAVTLNAYPPSNKHPFGYFDSAIINTPSTVSPDITGRFLAYVQRFEVLNQPQSLGSAIRGPYPEPITGMYKLKRSQRTDNTIMGGILPLNQIRSLVDLVPQMGEKARRSLTTHNNQAVSTLSEIWHPQDIPSVFLPPAKVGGSSFPPTHSRPTSKQISSDLQSIASHTHPIHPHNSHPSVSGHNPSPTLLLASGTKSDQILPLKSFVYKVLRHSRTSKNVLQIALCYLESIRPKVPQILQEENIGIRSYAQPKSSIQKATPEELAMDAELTALENSGKINIINNFIDNSMQTFRVADSGSQDLAESCIYPQDSLSSVDVQVSTAPLSTTLSLPSPLLCPRRAFLASLILASKFSQEKCYSNRAWARLSGLPPREIGRCERALAQALQCLNSNYDKVSVSHTMQIISYEEILRIEAEVLAPTFPDLIHPTTFPEAASLASQRQQYDLEMAQLVEQTQKMVLLTENRLILAILALFNEINWTTLDPRLLSLAKAKITEGDQWLKARAEETLRDADSGSPEHILTQGMSIIANGQIHIRTVEDLIRECQDH</sequence>
<accession>A0ACB8H414</accession>
<comment type="caution">
    <text evidence="1">The sequence shown here is derived from an EMBL/GenBank/DDBJ whole genome shotgun (WGS) entry which is preliminary data.</text>
</comment>
<organism evidence="1 2">
    <name type="scientific">Psilocybe cubensis</name>
    <name type="common">Psychedelic mushroom</name>
    <name type="synonym">Stropharia cubensis</name>
    <dbReference type="NCBI Taxonomy" id="181762"/>
    <lineage>
        <taxon>Eukaryota</taxon>
        <taxon>Fungi</taxon>
        <taxon>Dikarya</taxon>
        <taxon>Basidiomycota</taxon>
        <taxon>Agaricomycotina</taxon>
        <taxon>Agaricomycetes</taxon>
        <taxon>Agaricomycetidae</taxon>
        <taxon>Agaricales</taxon>
        <taxon>Agaricineae</taxon>
        <taxon>Strophariaceae</taxon>
        <taxon>Psilocybe</taxon>
    </lineage>
</organism>
<evidence type="ECO:0000313" key="2">
    <source>
        <dbReference type="Proteomes" id="UP000664032"/>
    </source>
</evidence>